<dbReference type="RefSeq" id="WP_344586366.1">
    <property type="nucleotide sequence ID" value="NZ_BAAARW010000001.1"/>
</dbReference>
<proteinExistence type="predicted"/>
<keyword evidence="1" id="KW-0812">Transmembrane</keyword>
<gene>
    <name evidence="2" type="ORF">GCM10010191_02380</name>
</gene>
<keyword evidence="3" id="KW-1185">Reference proteome</keyword>
<feature type="transmembrane region" description="Helical" evidence="1">
    <location>
        <begin position="12"/>
        <end position="30"/>
    </location>
</feature>
<accession>A0ABP5VBW6</accession>
<dbReference type="EMBL" id="BAAARW010000001">
    <property type="protein sequence ID" value="GAA2399081.1"/>
    <property type="molecule type" value="Genomic_DNA"/>
</dbReference>
<keyword evidence="1" id="KW-0472">Membrane</keyword>
<organism evidence="2 3">
    <name type="scientific">Actinomadura vinacea</name>
    <dbReference type="NCBI Taxonomy" id="115336"/>
    <lineage>
        <taxon>Bacteria</taxon>
        <taxon>Bacillati</taxon>
        <taxon>Actinomycetota</taxon>
        <taxon>Actinomycetes</taxon>
        <taxon>Streptosporangiales</taxon>
        <taxon>Thermomonosporaceae</taxon>
        <taxon>Actinomadura</taxon>
    </lineage>
</organism>
<reference evidence="3" key="1">
    <citation type="journal article" date="2019" name="Int. J. Syst. Evol. Microbiol.">
        <title>The Global Catalogue of Microorganisms (GCM) 10K type strain sequencing project: providing services to taxonomists for standard genome sequencing and annotation.</title>
        <authorList>
            <consortium name="The Broad Institute Genomics Platform"/>
            <consortium name="The Broad Institute Genome Sequencing Center for Infectious Disease"/>
            <person name="Wu L."/>
            <person name="Ma J."/>
        </authorList>
    </citation>
    <scope>NUCLEOTIDE SEQUENCE [LARGE SCALE GENOMIC DNA]</scope>
    <source>
        <strain evidence="3">JCM 3325</strain>
    </source>
</reference>
<name>A0ABP5VBW6_9ACTN</name>
<comment type="caution">
    <text evidence="2">The sequence shown here is derived from an EMBL/GenBank/DDBJ whole genome shotgun (WGS) entry which is preliminary data.</text>
</comment>
<protein>
    <submittedName>
        <fullName evidence="2">Uncharacterized protein</fullName>
    </submittedName>
</protein>
<feature type="transmembrane region" description="Helical" evidence="1">
    <location>
        <begin position="42"/>
        <end position="65"/>
    </location>
</feature>
<evidence type="ECO:0000256" key="1">
    <source>
        <dbReference type="SAM" id="Phobius"/>
    </source>
</evidence>
<evidence type="ECO:0000313" key="2">
    <source>
        <dbReference type="EMBL" id="GAA2399081.1"/>
    </source>
</evidence>
<dbReference type="Proteomes" id="UP001501231">
    <property type="component" value="Unassembled WGS sequence"/>
</dbReference>
<sequence>MDRILGLKSLNAIAIAVLFSGVVGALISRSDFNSAVHTEVDAAASAVTGGIFAASFALVSGFVFARCVVVYDVGFGRVVGWGTIGECAAVISGVNSGEPLKGLAIGSGCFVAAVIVGGALSAKADNTAGSATSGAADNTAFSDKDVDR</sequence>
<evidence type="ECO:0000313" key="3">
    <source>
        <dbReference type="Proteomes" id="UP001501231"/>
    </source>
</evidence>
<keyword evidence="1" id="KW-1133">Transmembrane helix</keyword>